<organism evidence="2 3">
    <name type="scientific">Gluconacetobacter diazotrophicus</name>
    <name type="common">Acetobacter diazotrophicus</name>
    <dbReference type="NCBI Taxonomy" id="33996"/>
    <lineage>
        <taxon>Bacteria</taxon>
        <taxon>Pseudomonadati</taxon>
        <taxon>Pseudomonadota</taxon>
        <taxon>Alphaproteobacteria</taxon>
        <taxon>Acetobacterales</taxon>
        <taxon>Acetobacteraceae</taxon>
        <taxon>Gluconacetobacter</taxon>
    </lineage>
</organism>
<dbReference type="GO" id="GO:0016740">
    <property type="term" value="F:transferase activity"/>
    <property type="evidence" value="ECO:0007669"/>
    <property type="project" value="UniProtKB-KW"/>
</dbReference>
<dbReference type="EMBL" id="JABEQG010000031">
    <property type="protein sequence ID" value="MBB2157469.1"/>
    <property type="molecule type" value="Genomic_DNA"/>
</dbReference>
<proteinExistence type="predicted"/>
<name>A0A7W4NGS4_GLUDI</name>
<gene>
    <name evidence="2" type="ORF">HLH33_14285</name>
</gene>
<dbReference type="Gene3D" id="3.90.1300.10">
    <property type="entry name" value="Amidase signature (AS) domain"/>
    <property type="match status" value="1"/>
</dbReference>
<accession>A0A7W4NGS4</accession>
<protein>
    <submittedName>
        <fullName evidence="2">Asp-tRNA(Asn)/Glu-tRNA(Gln) amidotransferase GatCAB subunit A</fullName>
    </submittedName>
</protein>
<dbReference type="InterPro" id="IPR000120">
    <property type="entry name" value="Amidase"/>
</dbReference>
<dbReference type="Proteomes" id="UP000550787">
    <property type="component" value="Unassembled WGS sequence"/>
</dbReference>
<dbReference type="AlphaFoldDB" id="A0A7W4NGS4"/>
<comment type="caution">
    <text evidence="2">The sequence shown here is derived from an EMBL/GenBank/DDBJ whole genome shotgun (WGS) entry which is preliminary data.</text>
</comment>
<dbReference type="Pfam" id="PF01425">
    <property type="entry name" value="Amidase"/>
    <property type="match status" value="1"/>
</dbReference>
<dbReference type="PANTHER" id="PTHR11895">
    <property type="entry name" value="TRANSAMIDASE"/>
    <property type="match status" value="1"/>
</dbReference>
<dbReference type="SUPFAM" id="SSF75304">
    <property type="entry name" value="Amidase signature (AS) enzymes"/>
    <property type="match status" value="1"/>
</dbReference>
<feature type="domain" description="Amidase" evidence="1">
    <location>
        <begin position="28"/>
        <end position="452"/>
    </location>
</feature>
<evidence type="ECO:0000313" key="2">
    <source>
        <dbReference type="EMBL" id="MBB2157469.1"/>
    </source>
</evidence>
<sequence>MTARDLADLSLVDAVDAVAMRETTSMALLEACLARLDAAEERINATIWLDREGAFRAAEAADKAVAAGAALGLLHGLPLAHKDMYYQAGRPCTCGSVIRKDFVPTVTATVVERMAAAGAYAYGGLNMAEFAMNPTGHNAHYGDCHNPWNLPYITGGSSSGSGAAVASRCTYGALGSDTGGSIRLPAAACGVTGLKPTQTRVSRAGVMPLSFSADNVGPLTRTVRDCARMMKVIAGQDSRDPTSSAEPVPDYEAALDGDLRGLRVGIPTTYFLDGADAPVVAAFEAAVAVLAGRGATVMRLPLPLMDAVSVYAGVLLRVEAAAIHAEWMRERPQDYSVQLSARLFGGNAIPAPYYVEALSRRGPILKAFADEVFGQVDVLATPTIRTCLPTLAETNIDQGSPASMQAFMAVSANTRPFNYLGLPAISVNCGFDPNGCPIGLQIAGRPFAEARVMTVADAYQRDTDWHTRQPPL</sequence>
<dbReference type="InterPro" id="IPR036928">
    <property type="entry name" value="AS_sf"/>
</dbReference>
<evidence type="ECO:0000259" key="1">
    <source>
        <dbReference type="Pfam" id="PF01425"/>
    </source>
</evidence>
<dbReference type="InterPro" id="IPR023631">
    <property type="entry name" value="Amidase_dom"/>
</dbReference>
<dbReference type="RefSeq" id="WP_012554227.1">
    <property type="nucleotide sequence ID" value="NZ_JABEQG010000031.1"/>
</dbReference>
<dbReference type="PANTHER" id="PTHR11895:SF176">
    <property type="entry name" value="AMIDASE AMID-RELATED"/>
    <property type="match status" value="1"/>
</dbReference>
<dbReference type="InterPro" id="IPR020556">
    <property type="entry name" value="Amidase_CS"/>
</dbReference>
<reference evidence="2 3" key="1">
    <citation type="submission" date="2020-04" db="EMBL/GenBank/DDBJ databases">
        <title>Description of novel Gluconacetobacter.</title>
        <authorList>
            <person name="Sombolestani A."/>
        </authorList>
    </citation>
    <scope>NUCLEOTIDE SEQUENCE [LARGE SCALE GENOMIC DNA]</scope>
    <source>
        <strain evidence="2 3">LMG 7603</strain>
    </source>
</reference>
<dbReference type="PROSITE" id="PS00571">
    <property type="entry name" value="AMIDASES"/>
    <property type="match status" value="1"/>
</dbReference>
<evidence type="ECO:0000313" key="3">
    <source>
        <dbReference type="Proteomes" id="UP000550787"/>
    </source>
</evidence>
<keyword evidence="2" id="KW-0808">Transferase</keyword>